<dbReference type="PANTHER" id="PTHR13299">
    <property type="entry name" value="PEROXISOMAL MEMBRANE PROTEIN PEX16"/>
    <property type="match status" value="1"/>
</dbReference>
<gene>
    <name evidence="4" type="ORF">QE152_g39496</name>
</gene>
<evidence type="ECO:0000313" key="4">
    <source>
        <dbReference type="EMBL" id="KAK9680008.1"/>
    </source>
</evidence>
<dbReference type="Pfam" id="PF08610">
    <property type="entry name" value="Pex16"/>
    <property type="match status" value="1"/>
</dbReference>
<dbReference type="GO" id="GO:0005778">
    <property type="term" value="C:peroxisomal membrane"/>
    <property type="evidence" value="ECO:0007669"/>
    <property type="project" value="UniProtKB-SubCell"/>
</dbReference>
<organism evidence="4 5">
    <name type="scientific">Popillia japonica</name>
    <name type="common">Japanese beetle</name>
    <dbReference type="NCBI Taxonomy" id="7064"/>
    <lineage>
        <taxon>Eukaryota</taxon>
        <taxon>Metazoa</taxon>
        <taxon>Ecdysozoa</taxon>
        <taxon>Arthropoda</taxon>
        <taxon>Hexapoda</taxon>
        <taxon>Insecta</taxon>
        <taxon>Pterygota</taxon>
        <taxon>Neoptera</taxon>
        <taxon>Endopterygota</taxon>
        <taxon>Coleoptera</taxon>
        <taxon>Polyphaga</taxon>
        <taxon>Scarabaeiformia</taxon>
        <taxon>Scarabaeidae</taxon>
        <taxon>Rutelinae</taxon>
        <taxon>Popillia</taxon>
    </lineage>
</organism>
<dbReference type="PANTHER" id="PTHR13299:SF0">
    <property type="entry name" value="PEROXISOMAL MEMBRANE PROTEIN PEX16"/>
    <property type="match status" value="1"/>
</dbReference>
<evidence type="ECO:0000256" key="1">
    <source>
        <dbReference type="ARBA" id="ARBA00009505"/>
    </source>
</evidence>
<keyword evidence="3" id="KW-0962">Peroxisome biogenesis</keyword>
<keyword evidence="3" id="KW-0576">Peroxisome</keyword>
<accession>A0AAW1HTW9</accession>
<dbReference type="AlphaFoldDB" id="A0AAW1HTW9"/>
<sequence>MAHLTVSACFGYNTWKPWMVSFIMDILSLQLYRTCAQGNVKILTKKQRLQRLQLYRTCAQGNVKILTKKQRLQLSRRTFVMLLYLLRSPFYEKYSRQKIEGALNCLSNKVPLLGLLCNPALSALILLENDAIFIDNDTIIGGYNDVDNDKIELVHFLMGKVMLKFVDTLYRDGAINLLRQIFRDVSNDSGASEENYKMYCV</sequence>
<reference evidence="4 5" key="1">
    <citation type="journal article" date="2024" name="BMC Genomics">
        <title>De novo assembly and annotation of Popillia japonica's genome with initial clues to its potential as an invasive pest.</title>
        <authorList>
            <person name="Cucini C."/>
            <person name="Boschi S."/>
            <person name="Funari R."/>
            <person name="Cardaioli E."/>
            <person name="Iannotti N."/>
            <person name="Marturano G."/>
            <person name="Paoli F."/>
            <person name="Bruttini M."/>
            <person name="Carapelli A."/>
            <person name="Frati F."/>
            <person name="Nardi F."/>
        </authorList>
    </citation>
    <scope>NUCLEOTIDE SEQUENCE [LARGE SCALE GENOMIC DNA]</scope>
    <source>
        <strain evidence="4">DMR45628</strain>
    </source>
</reference>
<dbReference type="Proteomes" id="UP001458880">
    <property type="component" value="Unassembled WGS sequence"/>
</dbReference>
<comment type="similarity">
    <text evidence="1 3">Belongs to the peroxin-16 family.</text>
</comment>
<comment type="caution">
    <text evidence="4">The sequence shown here is derived from an EMBL/GenBank/DDBJ whole genome shotgun (WGS) entry which is preliminary data.</text>
</comment>
<protein>
    <recommendedName>
        <fullName evidence="2 3">Peroxisomal membrane protein PEX16</fullName>
    </recommendedName>
</protein>
<proteinExistence type="inferred from homology"/>
<dbReference type="GO" id="GO:0007031">
    <property type="term" value="P:peroxisome organization"/>
    <property type="evidence" value="ECO:0007669"/>
    <property type="project" value="UniProtKB-KW"/>
</dbReference>
<dbReference type="InterPro" id="IPR013919">
    <property type="entry name" value="Pex16"/>
</dbReference>
<keyword evidence="5" id="KW-1185">Reference proteome</keyword>
<evidence type="ECO:0000256" key="3">
    <source>
        <dbReference type="RuleBase" id="RU365003"/>
    </source>
</evidence>
<dbReference type="EMBL" id="JASPKY010000946">
    <property type="protein sequence ID" value="KAK9680008.1"/>
    <property type="molecule type" value="Genomic_DNA"/>
</dbReference>
<evidence type="ECO:0000256" key="2">
    <source>
        <dbReference type="ARBA" id="ARBA00018577"/>
    </source>
</evidence>
<evidence type="ECO:0000313" key="5">
    <source>
        <dbReference type="Proteomes" id="UP001458880"/>
    </source>
</evidence>
<name>A0AAW1HTW9_POPJA</name>
<comment type="subcellular location">
    <subcellularLocation>
        <location evidence="3">Peroxisome membrane</location>
    </subcellularLocation>
</comment>